<accession>A0A6M1PUL2</accession>
<comment type="caution">
    <text evidence="1">The sequence shown here is derived from an EMBL/GenBank/DDBJ whole genome shotgun (WGS) entry which is preliminary data.</text>
</comment>
<sequence length="279" mass="32585">MTFDPIMYKTNRSEVHQALNEYLNALKMDSENPRLGLLVKARLKVLGLCHYELLILQSSIEHWKILMSDPSLTFRRELCAKLYKLKNTDIMNELELSSGAVSNLLKKSTLPIWPRPFKLTVLFGHPWQLINYESPDPNSLPESPEYFEEGVSQHVHLKELAKKRSEVSSIRGYVIADALELFKQESTAVTGRWVTTYPEFDYFDFHLNHEPLIDNVLRGALKELFPLAKHVITTYRPFKPESKRALWVIVPKDETLPSYAGMLHELKEYRERTEYHRLK</sequence>
<evidence type="ECO:0000313" key="1">
    <source>
        <dbReference type="EMBL" id="NGM83951.1"/>
    </source>
</evidence>
<keyword evidence="2" id="KW-1185">Reference proteome</keyword>
<proteinExistence type="predicted"/>
<dbReference type="Proteomes" id="UP000480151">
    <property type="component" value="Unassembled WGS sequence"/>
</dbReference>
<protein>
    <submittedName>
        <fullName evidence="1">Uncharacterized protein</fullName>
    </submittedName>
</protein>
<evidence type="ECO:0000313" key="2">
    <source>
        <dbReference type="Proteomes" id="UP000480151"/>
    </source>
</evidence>
<organism evidence="1 2">
    <name type="scientific">Paenibacillus apii</name>
    <dbReference type="NCBI Taxonomy" id="1850370"/>
    <lineage>
        <taxon>Bacteria</taxon>
        <taxon>Bacillati</taxon>
        <taxon>Bacillota</taxon>
        <taxon>Bacilli</taxon>
        <taxon>Bacillales</taxon>
        <taxon>Paenibacillaceae</taxon>
        <taxon>Paenibacillus</taxon>
    </lineage>
</organism>
<gene>
    <name evidence="1" type="ORF">G5B47_16150</name>
</gene>
<dbReference type="AlphaFoldDB" id="A0A6M1PUL2"/>
<dbReference type="RefSeq" id="WP_165100020.1">
    <property type="nucleotide sequence ID" value="NZ_JAAKGU010000007.1"/>
</dbReference>
<dbReference type="EMBL" id="JAAKGU010000007">
    <property type="protein sequence ID" value="NGM83951.1"/>
    <property type="molecule type" value="Genomic_DNA"/>
</dbReference>
<reference evidence="1 2" key="1">
    <citation type="submission" date="2020-02" db="EMBL/GenBank/DDBJ databases">
        <authorList>
            <person name="Gao J."/>
            <person name="Sun J."/>
        </authorList>
    </citation>
    <scope>NUCLEOTIDE SEQUENCE [LARGE SCALE GENOMIC DNA]</scope>
    <source>
        <strain evidence="1 2">7124</strain>
    </source>
</reference>
<name>A0A6M1PUL2_9BACL</name>